<reference evidence="4 5" key="1">
    <citation type="journal article" date="2015" name="J. Virol.">
        <title>Sinorhizobium meliloti Phage ?M9 Defines a New Group of T4 Superfamily Phages with Unusual Genomic Features but a Common T=16 Capsid.</title>
        <authorList>
            <person name="Johnson M.C."/>
            <person name="Tatum K.B."/>
            <person name="Lynn J.S."/>
            <person name="Brewer T.E."/>
            <person name="Lu S."/>
            <person name="Washburn B.K."/>
            <person name="Stroupe M.E."/>
            <person name="Jones K.M."/>
        </authorList>
    </citation>
    <scope>NUCLEOTIDE SEQUENCE [LARGE SCALE GENOMIC DNA]</scope>
</reference>
<dbReference type="GeneID" id="26517953"/>
<keyword evidence="2" id="KW-0808">Transferase</keyword>
<proteinExistence type="inferred from homology"/>
<dbReference type="InterPro" id="IPR036926">
    <property type="entry name" value="Thymidate_synth/dCMP_Mease_sf"/>
</dbReference>
<feature type="domain" description="Thymidylate synthase/dCMP hydroxymethylase" evidence="3">
    <location>
        <begin position="127"/>
        <end position="243"/>
    </location>
</feature>
<dbReference type="RefSeq" id="YP_009189655.1">
    <property type="nucleotide sequence ID" value="NC_028676.1"/>
</dbReference>
<reference evidence="5" key="2">
    <citation type="submission" date="2015-03" db="EMBL/GenBank/DDBJ databases">
        <title>The genome and structure of Sinorhizobium meliloti phage phiM9.</title>
        <authorList>
            <person name="Johnson M.C."/>
            <person name="Tatum K.B."/>
            <person name="Lynn J.S."/>
            <person name="Brewer T.E."/>
            <person name="Washburn B.K."/>
            <person name="Stroupe M.E."/>
            <person name="Jones K.M."/>
        </authorList>
    </citation>
    <scope>NUCLEOTIDE SEQUENCE [LARGE SCALE GENOMIC DNA]</scope>
</reference>
<dbReference type="GO" id="GO:0016740">
    <property type="term" value="F:transferase activity"/>
    <property type="evidence" value="ECO:0007669"/>
    <property type="project" value="UniProtKB-KW"/>
</dbReference>
<name>A0A0F6TGX0_9CAUD</name>
<dbReference type="InterPro" id="IPR023451">
    <property type="entry name" value="Thymidate_synth/dCMP_Mease_dom"/>
</dbReference>
<dbReference type="SUPFAM" id="SSF55831">
    <property type="entry name" value="Thymidylate synthase/dCMP hydroxymethylase"/>
    <property type="match status" value="1"/>
</dbReference>
<dbReference type="KEGG" id="vg:26517953"/>
<sequence length="256" mass="29382">MNQYNTFGKIFRDTIEEICSFGDFKESRIGKTCEIRNLIYTVNKHSTSSISNFEGEFDDLPAGLRRPHFEYGHAFSDWVISGSDTMPQSLKDLNPVAAKYDAKQSDLSTFELPVNFSMFYGPRVTAQFGPVSRELKANRDTRRAYISVLDGMNDNKLLDGLRQGELPTVEYPCTIGFQFDVDENNDLNMTVHMRSQNMISVWPYDYLIDLKLLHKMAETTGYNVGTITGVVTSAHIYERDFEYAGRVAHMEDNWWK</sequence>
<organism evidence="4 5">
    <name type="scientific">Sinorhizobium phage phiM9</name>
    <dbReference type="NCBI Taxonomy" id="1636182"/>
    <lineage>
        <taxon>Viruses</taxon>
        <taxon>Duplodnaviria</taxon>
        <taxon>Heunggongvirae</taxon>
        <taxon>Uroviricota</taxon>
        <taxon>Caudoviricetes</taxon>
        <taxon>Pootjesviridae</taxon>
        <taxon>Emnonavirus</taxon>
        <taxon>Emnonavirus phiM9</taxon>
    </lineage>
</organism>
<dbReference type="OrthoDB" id="7266at10239"/>
<evidence type="ECO:0000313" key="4">
    <source>
        <dbReference type="EMBL" id="AKE44901.1"/>
    </source>
</evidence>
<evidence type="ECO:0000313" key="5">
    <source>
        <dbReference type="Proteomes" id="UP000033804"/>
    </source>
</evidence>
<keyword evidence="5" id="KW-1185">Reference proteome</keyword>
<protein>
    <submittedName>
        <fullName evidence="4">Putative thimidylate synthase</fullName>
    </submittedName>
</protein>
<dbReference type="Pfam" id="PF00303">
    <property type="entry name" value="Thymidylat_synt"/>
    <property type="match status" value="1"/>
</dbReference>
<accession>A0A0F6TGX0</accession>
<evidence type="ECO:0000256" key="2">
    <source>
        <dbReference type="ARBA" id="ARBA00022679"/>
    </source>
</evidence>
<dbReference type="EMBL" id="KP881232">
    <property type="protein sequence ID" value="AKE44901.1"/>
    <property type="molecule type" value="Genomic_DNA"/>
</dbReference>
<gene>
    <name evidence="4" type="primary">td.2</name>
    <name evidence="4" type="ORF">Sm_phiM9_274</name>
</gene>
<dbReference type="Gene3D" id="3.30.572.10">
    <property type="entry name" value="Thymidylate synthase/dCMP hydroxymethylase domain"/>
    <property type="match status" value="1"/>
</dbReference>
<dbReference type="Proteomes" id="UP000033804">
    <property type="component" value="Segment"/>
</dbReference>
<comment type="similarity">
    <text evidence="1">Belongs to the thymidylate synthase family.</text>
</comment>
<evidence type="ECO:0000256" key="1">
    <source>
        <dbReference type="ARBA" id="ARBA00009972"/>
    </source>
</evidence>
<evidence type="ECO:0000259" key="3">
    <source>
        <dbReference type="Pfam" id="PF00303"/>
    </source>
</evidence>